<sequence length="199" mass="21692">MPLFVCMSEIPGKDAPFSLNAPLVAFDSAAWPNPPPRSQPSRRCKRRRHELPDVSSTADTVHKAVQEAMDSHTHCVDTALEAYTVRMRDCIAQLVAPLIQTMTALERPLAVADAPHHQMMAEDAAAAVQGQLRDSIQATPAQSGPRKAEATAAPSKPRAPAPVSIAQRPIPLATTPPAFSLPSTDRIPRQLLHRRRQQR</sequence>
<dbReference type="EMBL" id="VXIS01000021">
    <property type="protein sequence ID" value="KAA8912637.1"/>
    <property type="molecule type" value="Genomic_DNA"/>
</dbReference>
<dbReference type="AlphaFoldDB" id="A0A5J5F7D2"/>
<evidence type="ECO:0000313" key="2">
    <source>
        <dbReference type="EMBL" id="KAA8912637.1"/>
    </source>
</evidence>
<evidence type="ECO:0000256" key="1">
    <source>
        <dbReference type="SAM" id="MobiDB-lite"/>
    </source>
</evidence>
<accession>A0A5J5F7D2</accession>
<comment type="caution">
    <text evidence="2">The sequence shown here is derived from an EMBL/GenBank/DDBJ whole genome shotgun (WGS) entry which is preliminary data.</text>
</comment>
<dbReference type="Proteomes" id="UP000326924">
    <property type="component" value="Unassembled WGS sequence"/>
</dbReference>
<evidence type="ECO:0000313" key="3">
    <source>
        <dbReference type="Proteomes" id="UP000326924"/>
    </source>
</evidence>
<name>A0A5J5F7D2_9PEZI</name>
<feature type="region of interest" description="Disordered" evidence="1">
    <location>
        <begin position="30"/>
        <end position="56"/>
    </location>
</feature>
<organism evidence="2 3">
    <name type="scientific">Sphaerosporella brunnea</name>
    <dbReference type="NCBI Taxonomy" id="1250544"/>
    <lineage>
        <taxon>Eukaryota</taxon>
        <taxon>Fungi</taxon>
        <taxon>Dikarya</taxon>
        <taxon>Ascomycota</taxon>
        <taxon>Pezizomycotina</taxon>
        <taxon>Pezizomycetes</taxon>
        <taxon>Pezizales</taxon>
        <taxon>Pyronemataceae</taxon>
        <taxon>Sphaerosporella</taxon>
    </lineage>
</organism>
<feature type="compositionally biased region" description="Basic residues" evidence="1">
    <location>
        <begin position="40"/>
        <end position="49"/>
    </location>
</feature>
<feature type="region of interest" description="Disordered" evidence="1">
    <location>
        <begin position="138"/>
        <end position="199"/>
    </location>
</feature>
<protein>
    <submittedName>
        <fullName evidence="2">Uncharacterized protein</fullName>
    </submittedName>
</protein>
<gene>
    <name evidence="2" type="ORF">FN846DRAFT_903387</name>
</gene>
<reference evidence="2 3" key="1">
    <citation type="submission" date="2019-09" db="EMBL/GenBank/DDBJ databases">
        <title>Draft genome of the ectomycorrhizal ascomycete Sphaerosporella brunnea.</title>
        <authorList>
            <consortium name="DOE Joint Genome Institute"/>
            <person name="Benucci G.M."/>
            <person name="Marozzi G."/>
            <person name="Antonielli L."/>
            <person name="Sanchez S."/>
            <person name="Marco P."/>
            <person name="Wang X."/>
            <person name="Falini L.B."/>
            <person name="Barry K."/>
            <person name="Haridas S."/>
            <person name="Lipzen A."/>
            <person name="Labutti K."/>
            <person name="Grigoriev I.V."/>
            <person name="Murat C."/>
            <person name="Martin F."/>
            <person name="Albertini E."/>
            <person name="Donnini D."/>
            <person name="Bonito G."/>
        </authorList>
    </citation>
    <scope>NUCLEOTIDE SEQUENCE [LARGE SCALE GENOMIC DNA]</scope>
    <source>
        <strain evidence="2 3">Sb_GMNB300</strain>
    </source>
</reference>
<keyword evidence="3" id="KW-1185">Reference proteome</keyword>
<proteinExistence type="predicted"/>
<dbReference type="InParanoid" id="A0A5J5F7D2"/>